<evidence type="ECO:0000256" key="1">
    <source>
        <dbReference type="SAM" id="MobiDB-lite"/>
    </source>
</evidence>
<keyword evidence="2" id="KW-0472">Membrane</keyword>
<gene>
    <name evidence="3" type="ORF">M6B38_166915</name>
</gene>
<dbReference type="Proteomes" id="UP001140949">
    <property type="component" value="Unassembled WGS sequence"/>
</dbReference>
<name>A0AAX6EW46_IRIPA</name>
<dbReference type="PANTHER" id="PTHR35275:SF1">
    <property type="entry name" value="OS07G0585900 PROTEIN"/>
    <property type="match status" value="1"/>
</dbReference>
<evidence type="ECO:0008006" key="5">
    <source>
        <dbReference type="Google" id="ProtNLM"/>
    </source>
</evidence>
<evidence type="ECO:0000313" key="4">
    <source>
        <dbReference type="Proteomes" id="UP001140949"/>
    </source>
</evidence>
<keyword evidence="4" id="KW-1185">Reference proteome</keyword>
<dbReference type="EMBL" id="JANAVB010033417">
    <property type="protein sequence ID" value="KAJ6808417.1"/>
    <property type="molecule type" value="Genomic_DNA"/>
</dbReference>
<keyword evidence="2" id="KW-1133">Transmembrane helix</keyword>
<evidence type="ECO:0000313" key="3">
    <source>
        <dbReference type="EMBL" id="KAJ6808417.1"/>
    </source>
</evidence>
<feature type="transmembrane region" description="Helical" evidence="2">
    <location>
        <begin position="146"/>
        <end position="179"/>
    </location>
</feature>
<evidence type="ECO:0000256" key="2">
    <source>
        <dbReference type="SAM" id="Phobius"/>
    </source>
</evidence>
<protein>
    <recommendedName>
        <fullName evidence="5">ZCF37</fullName>
    </recommendedName>
</protein>
<comment type="caution">
    <text evidence="3">The sequence shown here is derived from an EMBL/GenBank/DDBJ whole genome shotgun (WGS) entry which is preliminary data.</text>
</comment>
<feature type="region of interest" description="Disordered" evidence="1">
    <location>
        <begin position="1"/>
        <end position="47"/>
    </location>
</feature>
<dbReference type="PANTHER" id="PTHR35275">
    <property type="entry name" value="ZCF37"/>
    <property type="match status" value="1"/>
</dbReference>
<dbReference type="InterPro" id="IPR045880">
    <property type="entry name" value="ZCF37"/>
</dbReference>
<organism evidence="3 4">
    <name type="scientific">Iris pallida</name>
    <name type="common">Sweet iris</name>
    <dbReference type="NCBI Taxonomy" id="29817"/>
    <lineage>
        <taxon>Eukaryota</taxon>
        <taxon>Viridiplantae</taxon>
        <taxon>Streptophyta</taxon>
        <taxon>Embryophyta</taxon>
        <taxon>Tracheophyta</taxon>
        <taxon>Spermatophyta</taxon>
        <taxon>Magnoliopsida</taxon>
        <taxon>Liliopsida</taxon>
        <taxon>Asparagales</taxon>
        <taxon>Iridaceae</taxon>
        <taxon>Iridoideae</taxon>
        <taxon>Irideae</taxon>
        <taxon>Iris</taxon>
    </lineage>
</organism>
<accession>A0AAX6EW46</accession>
<proteinExistence type="predicted"/>
<reference evidence="3" key="1">
    <citation type="journal article" date="2023" name="GigaByte">
        <title>Genome assembly of the bearded iris, Iris pallida Lam.</title>
        <authorList>
            <person name="Bruccoleri R.E."/>
            <person name="Oakeley E.J."/>
            <person name="Faust A.M.E."/>
            <person name="Altorfer M."/>
            <person name="Dessus-Babus S."/>
            <person name="Burckhardt D."/>
            <person name="Oertli M."/>
            <person name="Naumann U."/>
            <person name="Petersen F."/>
            <person name="Wong J."/>
        </authorList>
    </citation>
    <scope>NUCLEOTIDE SEQUENCE</scope>
    <source>
        <strain evidence="3">GSM-AAB239-AS_SAM_17_03QT</strain>
    </source>
</reference>
<reference evidence="3" key="2">
    <citation type="submission" date="2023-04" db="EMBL/GenBank/DDBJ databases">
        <authorList>
            <person name="Bruccoleri R.E."/>
            <person name="Oakeley E.J."/>
            <person name="Faust A.-M."/>
            <person name="Dessus-Babus S."/>
            <person name="Altorfer M."/>
            <person name="Burckhardt D."/>
            <person name="Oertli M."/>
            <person name="Naumann U."/>
            <person name="Petersen F."/>
            <person name="Wong J."/>
        </authorList>
    </citation>
    <scope>NUCLEOTIDE SEQUENCE</scope>
    <source>
        <strain evidence="3">GSM-AAB239-AS_SAM_17_03QT</strain>
        <tissue evidence="3">Leaf</tissue>
    </source>
</reference>
<dbReference type="AlphaFoldDB" id="A0AAX6EW46"/>
<keyword evidence="2" id="KW-0812">Transmembrane</keyword>
<sequence length="213" mass="24326">MLCGTRSFSDVDEGSRGPSSRPRPRLSKLKQSLSLDRGKKQFSNKINPYSSEGLDKFEKLLAELAEKKKQVLLRKGYNDDGGGDDSVRFRYNSDTGDWVPTIVKKPAETKKKKVRVPKEKEVVKQHVGNEVVINKRSRWNAHSHCWLIALLLLLLLLLLLSCFMFGRAFVVCSATIVWYLVPNWNLKRLSTDPKWLGRNYLRVNAPAYSSSMN</sequence>